<organism evidence="2 3">
    <name type="scientific">Pseudomonas germanica</name>
    <dbReference type="NCBI Taxonomy" id="2815720"/>
    <lineage>
        <taxon>Bacteria</taxon>
        <taxon>Pseudomonadati</taxon>
        <taxon>Pseudomonadota</taxon>
        <taxon>Gammaproteobacteria</taxon>
        <taxon>Pseudomonadales</taxon>
        <taxon>Pseudomonadaceae</taxon>
        <taxon>Pseudomonas</taxon>
    </lineage>
</organism>
<accession>A0ABX8YS08</accession>
<keyword evidence="3" id="KW-1185">Reference proteome</keyword>
<dbReference type="RefSeq" id="WP_220557669.1">
    <property type="nucleotide sequence ID" value="NZ_CP071586.1"/>
</dbReference>
<feature type="compositionally biased region" description="Low complexity" evidence="1">
    <location>
        <begin position="18"/>
        <end position="29"/>
    </location>
</feature>
<evidence type="ECO:0008006" key="4">
    <source>
        <dbReference type="Google" id="ProtNLM"/>
    </source>
</evidence>
<reference evidence="2 3" key="1">
    <citation type="journal article" date="2022" name="Int. J. Syst. Evol. Microbiol.">
        <title>Pseudomonas germanica sp. nov., isolated from Iris germanica rhizomes.</title>
        <authorList>
            <person name="Atanasov K.E."/>
            <person name="Galbis D.M."/>
            <person name="Gallego J."/>
            <person name="Serpico A."/>
            <person name="Bosch M."/>
            <person name="Altabella T."/>
            <person name="Ferrer A."/>
        </authorList>
    </citation>
    <scope>NUCLEOTIDE SEQUENCE [LARGE SCALE GENOMIC DNA]</scope>
    <source>
        <strain evidence="2 3">FIT28</strain>
    </source>
</reference>
<sequence length="121" mass="13202">MKKIPRLSLVGPAPSDAPTSSTQPPSNTSEAHKRRRSIPLNQLIRVRDDVDTLTLLTHASEILDSLAAISATFADEFDGSKRHVAVAMKQLSALAEILICRARDNLDPQKPLNTTGPETRH</sequence>
<feature type="region of interest" description="Disordered" evidence="1">
    <location>
        <begin position="1"/>
        <end position="39"/>
    </location>
</feature>
<evidence type="ECO:0000313" key="3">
    <source>
        <dbReference type="Proteomes" id="UP000824588"/>
    </source>
</evidence>
<evidence type="ECO:0000256" key="1">
    <source>
        <dbReference type="SAM" id="MobiDB-lite"/>
    </source>
</evidence>
<dbReference type="EMBL" id="CP071586">
    <property type="protein sequence ID" value="QYY82781.1"/>
    <property type="molecule type" value="Genomic_DNA"/>
</dbReference>
<protein>
    <recommendedName>
        <fullName evidence="4">DUF3077 domain-containing protein</fullName>
    </recommendedName>
</protein>
<proteinExistence type="predicted"/>
<evidence type="ECO:0000313" key="2">
    <source>
        <dbReference type="EMBL" id="QYY82781.1"/>
    </source>
</evidence>
<gene>
    <name evidence="2" type="ORF">J0G10_04830</name>
</gene>
<name>A0ABX8YS08_9PSED</name>
<dbReference type="Pfam" id="PF19619">
    <property type="entry name" value="DUF6124"/>
    <property type="match status" value="1"/>
</dbReference>
<dbReference type="Proteomes" id="UP000824588">
    <property type="component" value="Chromosome"/>
</dbReference>